<feature type="region of interest" description="Disordered" evidence="1">
    <location>
        <begin position="629"/>
        <end position="680"/>
    </location>
</feature>
<feature type="region of interest" description="Disordered" evidence="1">
    <location>
        <begin position="858"/>
        <end position="893"/>
    </location>
</feature>
<evidence type="ECO:0000313" key="2">
    <source>
        <dbReference type="EMBL" id="KAK6642638.1"/>
    </source>
</evidence>
<gene>
    <name evidence="2" type="ORF">RUM43_004140</name>
</gene>
<feature type="compositionally biased region" description="Polar residues" evidence="1">
    <location>
        <begin position="667"/>
        <end position="680"/>
    </location>
</feature>
<proteinExistence type="predicted"/>
<accession>A0AAN8XKQ1</accession>
<evidence type="ECO:0000313" key="3">
    <source>
        <dbReference type="Proteomes" id="UP001372834"/>
    </source>
</evidence>
<organism evidence="2 3">
    <name type="scientific">Polyplax serrata</name>
    <name type="common">Common mouse louse</name>
    <dbReference type="NCBI Taxonomy" id="468196"/>
    <lineage>
        <taxon>Eukaryota</taxon>
        <taxon>Metazoa</taxon>
        <taxon>Ecdysozoa</taxon>
        <taxon>Arthropoda</taxon>
        <taxon>Hexapoda</taxon>
        <taxon>Insecta</taxon>
        <taxon>Pterygota</taxon>
        <taxon>Neoptera</taxon>
        <taxon>Paraneoptera</taxon>
        <taxon>Psocodea</taxon>
        <taxon>Troctomorpha</taxon>
        <taxon>Phthiraptera</taxon>
        <taxon>Anoplura</taxon>
        <taxon>Polyplacidae</taxon>
        <taxon>Polyplax</taxon>
    </lineage>
</organism>
<feature type="compositionally biased region" description="Basic and acidic residues" evidence="1">
    <location>
        <begin position="247"/>
        <end position="256"/>
    </location>
</feature>
<sequence>MTSGARHVNIFLGIHFSNKSVSLYRSRKAANSRRKSEYAGKVKCSTIKPTQNSMGSKEHGKLMLGLSNEDSLCEYQQKTIPIEQPKRNASVKNITPDNLEIVEPPINSLLLQEAIPVTAPVETNLKTTKENESETLSLFAETEPTEDNSKAFMGSFGSWINDLFCVPNKRPHSTSKLETKPFRTETPPAEEGADYFKSIAVLKEQFKKKLKSETSIHIMNTDKFQFNFNKTTDKRRRSRSLAPLKTTGEKDSRTAARESSSNSAPVFKARSDAAEVLLTPNEKEDSVHLYRAKNSLNLNTSKTVAKDKKSKRNDRSYCGILDEYIVPAPAELSKRLLLNVEDQEKCSQLYKSTHVGLQESQHHVQRKNKSYQNSMRCYTTDAIMAKNDATKPVTKGKIGGRFADINNRKSHTEITSYMKARSAKAINNVPIESTKGDVKQSDELVKYLIKKVKGHQRPAKKKAATAPATVLTSVLNNGKTKFMQSATSSLVMNALLKKDSDVLLSPKSCNRDTPIKNDFATKPTFQYKGWTMKYDDPNVRIDMKRTNNQNFDKSSYLSNENIEPSDVLYSRNIRKTKRFYEGNFKYDQKDSNQKVKKQSTLHRSNIYRFAKVKQKDLRRNVQNVLDTFNGEGRESQSGRFQHQHEVFKSSLKTAQEQSVSEPKVEATESSTTENSKINSETEVADISTSLPMELNVANKNLQLLPEESTEISKYSSPVNAEEFGLSSETKERDNSERTLMNCFNMDDNSLNFSVEKNKPTDAYIPYKDKLYKTKSLQFVKEDAAHSMLGSLDCATSDGGTESSSLLEPVPQEFRPSKTMDTVLLNRRYPINPTKEMSSKQKTKALMINYKTFSSGSIENVLSPAPSGGSSQDSDKNTQKEKDKGKTPDCVKGNECSFEKIKKPGPNCEDNAHP</sequence>
<name>A0AAN8XKQ1_POLSC</name>
<dbReference type="AlphaFoldDB" id="A0AAN8XKQ1"/>
<evidence type="ECO:0000256" key="1">
    <source>
        <dbReference type="SAM" id="MobiDB-lite"/>
    </source>
</evidence>
<protein>
    <submittedName>
        <fullName evidence="2">Uncharacterized protein</fullName>
    </submittedName>
</protein>
<comment type="caution">
    <text evidence="2">The sequence shown here is derived from an EMBL/GenBank/DDBJ whole genome shotgun (WGS) entry which is preliminary data.</text>
</comment>
<dbReference type="EMBL" id="JAWJWE010000002">
    <property type="protein sequence ID" value="KAK6642638.1"/>
    <property type="molecule type" value="Genomic_DNA"/>
</dbReference>
<feature type="compositionally biased region" description="Basic and acidic residues" evidence="1">
    <location>
        <begin position="872"/>
        <end position="888"/>
    </location>
</feature>
<reference evidence="2 3" key="1">
    <citation type="submission" date="2023-10" db="EMBL/GenBank/DDBJ databases">
        <title>Genomes of two closely related lineages of the louse Polyplax serrata with different host specificities.</title>
        <authorList>
            <person name="Martinu J."/>
            <person name="Tarabai H."/>
            <person name="Stefka J."/>
            <person name="Hypsa V."/>
        </authorList>
    </citation>
    <scope>NUCLEOTIDE SEQUENCE [LARGE SCALE GENOMIC DNA]</scope>
    <source>
        <strain evidence="2">HR10_N</strain>
    </source>
</reference>
<dbReference type="Proteomes" id="UP001372834">
    <property type="component" value="Unassembled WGS sequence"/>
</dbReference>
<feature type="compositionally biased region" description="Basic and acidic residues" evidence="1">
    <location>
        <begin position="631"/>
        <end position="647"/>
    </location>
</feature>
<feature type="region of interest" description="Disordered" evidence="1">
    <location>
        <begin position="229"/>
        <end position="266"/>
    </location>
</feature>
<feature type="compositionally biased region" description="Polar residues" evidence="1">
    <location>
        <begin position="650"/>
        <end position="660"/>
    </location>
</feature>